<evidence type="ECO:0000313" key="1">
    <source>
        <dbReference type="EMBL" id="OAQ60417.1"/>
    </source>
</evidence>
<organism evidence="1 2">
    <name type="scientific">Purpureocillium lilacinum</name>
    <name type="common">Paecilomyces lilacinus</name>
    <dbReference type="NCBI Taxonomy" id="33203"/>
    <lineage>
        <taxon>Eukaryota</taxon>
        <taxon>Fungi</taxon>
        <taxon>Dikarya</taxon>
        <taxon>Ascomycota</taxon>
        <taxon>Pezizomycotina</taxon>
        <taxon>Sordariomycetes</taxon>
        <taxon>Hypocreomycetidae</taxon>
        <taxon>Hypocreales</taxon>
        <taxon>Ophiocordycipitaceae</taxon>
        <taxon>Purpureocillium</taxon>
    </lineage>
</organism>
<protein>
    <submittedName>
        <fullName evidence="1">Uncharacterized protein</fullName>
    </submittedName>
</protein>
<sequence>MLENGRRVEPVDGQHRIEALKEYVSKTGAGKEELYWHCNLCDRDTLPPELSLALRMNPRNPMMADSHGDIWVQLVAAASKNPDIFHGNTADMEEQMLRALHISGEFGFPLRRLVTIWRNERWRQMTTRWCETTVGRATFQISTWDWMICHRTDDFWFMAFRQVLGTLAQLPGDAARLVSSEDWKTMSASLDAERTRDEVQGLFYPGDHSEADQCRERTQPQAAASLWRPRVLGRLREDPKHVGARFPDIHHITGMSQGQGRVLFQVMDHVVNWLNPKRTIIVDRRRNTKPLLRVDLEPVLDYYTLTRLRQAEKRVKIFHASAAPQLPRESASVLLQQEVLEHVLGHLAAFNAPKMRHYLKDGDPVDDSYAARFRENTWADVLKIVRWYVGSDFRPMWLPVEGGNDKPPEAEPSTQAASLTDALCNYDAGLSAVREKLHGKPQSSVF</sequence>
<proteinExistence type="predicted"/>
<dbReference type="AlphaFoldDB" id="A0A179F4Q6"/>
<dbReference type="EMBL" id="LSBI01000042">
    <property type="protein sequence ID" value="OAQ60417.1"/>
    <property type="molecule type" value="Genomic_DNA"/>
</dbReference>
<gene>
    <name evidence="1" type="ORF">VFPFJ_11512</name>
</gene>
<comment type="caution">
    <text evidence="1">The sequence shown here is derived from an EMBL/GenBank/DDBJ whole genome shotgun (WGS) entry which is preliminary data.</text>
</comment>
<reference evidence="1 2" key="1">
    <citation type="submission" date="2016-02" db="EMBL/GenBank/DDBJ databases">
        <title>Biosynthesis of antibiotic leucinostatins and their inhibition on Phytophthora in bio-control Purpureocillium lilacinum.</title>
        <authorList>
            <person name="Wang G."/>
            <person name="Liu Z."/>
            <person name="Lin R."/>
            <person name="Li E."/>
            <person name="Mao Z."/>
            <person name="Ling J."/>
            <person name="Yin W."/>
            <person name="Xie B."/>
        </authorList>
    </citation>
    <scope>NUCLEOTIDE SEQUENCE [LARGE SCALE GENOMIC DNA]</scope>
    <source>
        <strain evidence="1">PLFJ-1</strain>
    </source>
</reference>
<dbReference type="OMA" id="RENTWAD"/>
<accession>A0A179F4Q6</accession>
<evidence type="ECO:0000313" key="2">
    <source>
        <dbReference type="Proteomes" id="UP000078340"/>
    </source>
</evidence>
<dbReference type="Proteomes" id="UP000078340">
    <property type="component" value="Unassembled WGS sequence"/>
</dbReference>
<name>A0A179F4Q6_PURLI</name>